<evidence type="ECO:0000313" key="2">
    <source>
        <dbReference type="Proteomes" id="UP000821845"/>
    </source>
</evidence>
<keyword evidence="2" id="KW-1185">Reference proteome</keyword>
<proteinExistence type="predicted"/>
<dbReference type="Proteomes" id="UP000821845">
    <property type="component" value="Chromosome 1"/>
</dbReference>
<organism evidence="1 2">
    <name type="scientific">Hyalomma asiaticum</name>
    <name type="common">Tick</name>
    <dbReference type="NCBI Taxonomy" id="266040"/>
    <lineage>
        <taxon>Eukaryota</taxon>
        <taxon>Metazoa</taxon>
        <taxon>Ecdysozoa</taxon>
        <taxon>Arthropoda</taxon>
        <taxon>Chelicerata</taxon>
        <taxon>Arachnida</taxon>
        <taxon>Acari</taxon>
        <taxon>Parasitiformes</taxon>
        <taxon>Ixodida</taxon>
        <taxon>Ixodoidea</taxon>
        <taxon>Ixodidae</taxon>
        <taxon>Hyalomminae</taxon>
        <taxon>Hyalomma</taxon>
    </lineage>
</organism>
<comment type="caution">
    <text evidence="1">The sequence shown here is derived from an EMBL/GenBank/DDBJ whole genome shotgun (WGS) entry which is preliminary data.</text>
</comment>
<evidence type="ECO:0000313" key="1">
    <source>
        <dbReference type="EMBL" id="KAH6945345.1"/>
    </source>
</evidence>
<dbReference type="EMBL" id="CM023481">
    <property type="protein sequence ID" value="KAH6945345.1"/>
    <property type="molecule type" value="Genomic_DNA"/>
</dbReference>
<accession>A0ACB7TEU6</accession>
<gene>
    <name evidence="1" type="ORF">HPB50_007909</name>
</gene>
<reference evidence="1" key="1">
    <citation type="submission" date="2020-05" db="EMBL/GenBank/DDBJ databases">
        <title>Large-scale comparative analyses of tick genomes elucidate their genetic diversity and vector capacities.</title>
        <authorList>
            <person name="Jia N."/>
            <person name="Wang J."/>
            <person name="Shi W."/>
            <person name="Du L."/>
            <person name="Sun Y."/>
            <person name="Zhan W."/>
            <person name="Jiang J."/>
            <person name="Wang Q."/>
            <person name="Zhang B."/>
            <person name="Ji P."/>
            <person name="Sakyi L.B."/>
            <person name="Cui X."/>
            <person name="Yuan T."/>
            <person name="Jiang B."/>
            <person name="Yang W."/>
            <person name="Lam T.T.-Y."/>
            <person name="Chang Q."/>
            <person name="Ding S."/>
            <person name="Wang X."/>
            <person name="Zhu J."/>
            <person name="Ruan X."/>
            <person name="Zhao L."/>
            <person name="Wei J."/>
            <person name="Que T."/>
            <person name="Du C."/>
            <person name="Cheng J."/>
            <person name="Dai P."/>
            <person name="Han X."/>
            <person name="Huang E."/>
            <person name="Gao Y."/>
            <person name="Liu J."/>
            <person name="Shao H."/>
            <person name="Ye R."/>
            <person name="Li L."/>
            <person name="Wei W."/>
            <person name="Wang X."/>
            <person name="Wang C."/>
            <person name="Yang T."/>
            <person name="Huo Q."/>
            <person name="Li W."/>
            <person name="Guo W."/>
            <person name="Chen H."/>
            <person name="Zhou L."/>
            <person name="Ni X."/>
            <person name="Tian J."/>
            <person name="Zhou Y."/>
            <person name="Sheng Y."/>
            <person name="Liu T."/>
            <person name="Pan Y."/>
            <person name="Xia L."/>
            <person name="Li J."/>
            <person name="Zhao F."/>
            <person name="Cao W."/>
        </authorList>
    </citation>
    <scope>NUCLEOTIDE SEQUENCE</scope>
    <source>
        <strain evidence="1">Hyas-2018</strain>
    </source>
</reference>
<sequence length="110" mass="12185">MPTRVSMIWQRVAKDVHVSLSILLFGLCDAVRHFNDGNRSTADISKEKGIEPGHHTLVACCTRDQYRVKKAQHQSTGEAKHLRKNRQAATKAKGELVAAKYSPSYEPGGV</sequence>
<name>A0ACB7TEU6_HYAAI</name>
<protein>
    <submittedName>
        <fullName evidence="1">Uncharacterized protein</fullName>
    </submittedName>
</protein>